<organism evidence="2 3">
    <name type="scientific">Leptidea sinapis</name>
    <dbReference type="NCBI Taxonomy" id="189913"/>
    <lineage>
        <taxon>Eukaryota</taxon>
        <taxon>Metazoa</taxon>
        <taxon>Ecdysozoa</taxon>
        <taxon>Arthropoda</taxon>
        <taxon>Hexapoda</taxon>
        <taxon>Insecta</taxon>
        <taxon>Pterygota</taxon>
        <taxon>Neoptera</taxon>
        <taxon>Endopterygota</taxon>
        <taxon>Lepidoptera</taxon>
        <taxon>Glossata</taxon>
        <taxon>Ditrysia</taxon>
        <taxon>Papilionoidea</taxon>
        <taxon>Pieridae</taxon>
        <taxon>Dismorphiinae</taxon>
        <taxon>Leptidea</taxon>
    </lineage>
</organism>
<reference evidence="2 3" key="1">
    <citation type="submission" date="2017-07" db="EMBL/GenBank/DDBJ databases">
        <authorList>
            <person name="Talla V."/>
            <person name="Backstrom N."/>
        </authorList>
    </citation>
    <scope>NUCLEOTIDE SEQUENCE [LARGE SCALE GENOMIC DNA]</scope>
</reference>
<keyword evidence="1" id="KW-0812">Transmembrane</keyword>
<evidence type="ECO:0000256" key="1">
    <source>
        <dbReference type="SAM" id="Phobius"/>
    </source>
</evidence>
<keyword evidence="3" id="KW-1185">Reference proteome</keyword>
<sequence>MNYQKTFDDPLKLTKLALLLSGINVIDKNISKAARLAIDSLFFFNLAWLYMDVIAEFFWLLDGLRIGKSFDELSIIAPCTTICLLSSAKSTALYCKGNILKATVKKFKEINEDNVELANLDDDNKDNNESVGTKTKDYVNRVKDRDIIKKSVKTLHNVILIMKCSSVVVVLVFCSLPLLSMAYDVHNYGETVKKLPFLVKYFFNPFTEMMWPLVGKQSGSHVFPVDSLQYNNKLVSDLPQCLQYHGTVYKYITRYIIVNGIPPVLTSSEVYTLSLSAGLTVGEVELAERRLHKYIRET</sequence>
<protein>
    <recommendedName>
        <fullName evidence="4">Odorant receptor</fullName>
    </recommendedName>
</protein>
<evidence type="ECO:0008006" key="4">
    <source>
        <dbReference type="Google" id="ProtNLM"/>
    </source>
</evidence>
<accession>A0A5E4PLP1</accession>
<keyword evidence="1" id="KW-1133">Transmembrane helix</keyword>
<dbReference type="AlphaFoldDB" id="A0A5E4PLP1"/>
<name>A0A5E4PLP1_9NEOP</name>
<dbReference type="EMBL" id="FZQP02000038">
    <property type="protein sequence ID" value="VVC86896.1"/>
    <property type="molecule type" value="Genomic_DNA"/>
</dbReference>
<proteinExistence type="predicted"/>
<keyword evidence="1" id="KW-0472">Membrane</keyword>
<evidence type="ECO:0000313" key="2">
    <source>
        <dbReference type="EMBL" id="VVC86896.1"/>
    </source>
</evidence>
<dbReference type="Proteomes" id="UP000324832">
    <property type="component" value="Unassembled WGS sequence"/>
</dbReference>
<evidence type="ECO:0000313" key="3">
    <source>
        <dbReference type="Proteomes" id="UP000324832"/>
    </source>
</evidence>
<feature type="transmembrane region" description="Helical" evidence="1">
    <location>
        <begin position="158"/>
        <end position="183"/>
    </location>
</feature>
<gene>
    <name evidence="2" type="ORF">LSINAPIS_LOCUS632</name>
</gene>
<feature type="transmembrane region" description="Helical" evidence="1">
    <location>
        <begin position="41"/>
        <end position="61"/>
    </location>
</feature>